<sequence length="606" mass="69219">MKLGSRLLISNLILIALPLIVLGTLFYRTSLNVVTKQAQQNVYQIVKKSNEVMDTKLNQIEADSMTLFADKELFDIFNRLDPTSQYELLQADRKISAILSRQFSQQEDLYTYQIWTSYYAFGSSRTMPQGEPAQTLIYREAVEAGGKMVWYPTYDFVEMFNLSWLKTANYYDYRYLFSATRLLNFSHLENSTMMKLNPGVERPVLTINLKADLFRSLFERSIPADSTYFVIAPNGKIVAHSDSSKLTTTFEDDWVRPLLNEGTGTQKLRLDGKNRIVCFDRSKVTGWLSVVVIPETALVDQIVPSILTSTLSTAILLGLVAVTLAFFVLRRITDPIKKLMAAMRFVGEGDFQTRVEPAANDEFGILIRKFNNMNNRIQLLINENYEIKMKEQEAEIQALNLQMNPHFLYNTLNVMNWMAIENQQKELSKMLVCLSNMLHYTVSKDWDLVHLSEEIEWLNNYFHIMSMRFEGKFEVRYAIQPDLYAYKVPRLLFQPFVENAILHGFDQMEDGGVIVVSGRIENDRRVFAITDNGRGIGGAITSSNNDGKRKSVGIGNIRSRIRLQYGEEYGVEIHPSAAGGTIVEILLPLDSAETQGKSTKSNQNRI</sequence>
<keyword evidence="3" id="KW-0597">Phosphoprotein</keyword>
<dbReference type="SUPFAM" id="SSF158472">
    <property type="entry name" value="HAMP domain-like"/>
    <property type="match status" value="1"/>
</dbReference>
<evidence type="ECO:0000256" key="1">
    <source>
        <dbReference type="ARBA" id="ARBA00004651"/>
    </source>
</evidence>
<evidence type="ECO:0000313" key="14">
    <source>
        <dbReference type="EMBL" id="RKP48063.1"/>
    </source>
</evidence>
<keyword evidence="10" id="KW-0902">Two-component regulatory system</keyword>
<dbReference type="InterPro" id="IPR036890">
    <property type="entry name" value="HATPase_C_sf"/>
</dbReference>
<feature type="domain" description="HAMP" evidence="13">
    <location>
        <begin position="330"/>
        <end position="382"/>
    </location>
</feature>
<evidence type="ECO:0000256" key="5">
    <source>
        <dbReference type="ARBA" id="ARBA00022692"/>
    </source>
</evidence>
<dbReference type="Gene3D" id="6.10.340.10">
    <property type="match status" value="1"/>
</dbReference>
<evidence type="ECO:0000256" key="2">
    <source>
        <dbReference type="ARBA" id="ARBA00022475"/>
    </source>
</evidence>
<dbReference type="AlphaFoldDB" id="A0A494XKK0"/>
<dbReference type="RefSeq" id="WP_120979352.1">
    <property type="nucleotide sequence ID" value="NZ_RBZM01000010.1"/>
</dbReference>
<comment type="caution">
    <text evidence="14">The sequence shown here is derived from an EMBL/GenBank/DDBJ whole genome shotgun (WGS) entry which is preliminary data.</text>
</comment>
<evidence type="ECO:0000256" key="11">
    <source>
        <dbReference type="ARBA" id="ARBA00023136"/>
    </source>
</evidence>
<evidence type="ECO:0000256" key="9">
    <source>
        <dbReference type="ARBA" id="ARBA00022989"/>
    </source>
</evidence>
<dbReference type="GO" id="GO:0005886">
    <property type="term" value="C:plasma membrane"/>
    <property type="evidence" value="ECO:0007669"/>
    <property type="project" value="UniProtKB-SubCell"/>
</dbReference>
<dbReference type="Pfam" id="PF00672">
    <property type="entry name" value="HAMP"/>
    <property type="match status" value="1"/>
</dbReference>
<keyword evidence="4" id="KW-0808">Transferase</keyword>
<name>A0A494XKK0_9BACL</name>
<keyword evidence="6" id="KW-0547">Nucleotide-binding</keyword>
<dbReference type="Gene3D" id="3.30.450.20">
    <property type="entry name" value="PAS domain"/>
    <property type="match status" value="1"/>
</dbReference>
<gene>
    <name evidence="14" type="ORF">D7Z26_22995</name>
</gene>
<dbReference type="Pfam" id="PF06580">
    <property type="entry name" value="His_kinase"/>
    <property type="match status" value="1"/>
</dbReference>
<dbReference type="OrthoDB" id="9776552at2"/>
<dbReference type="GO" id="GO:0000155">
    <property type="term" value="F:phosphorelay sensor kinase activity"/>
    <property type="evidence" value="ECO:0007669"/>
    <property type="project" value="InterPro"/>
</dbReference>
<evidence type="ECO:0000256" key="3">
    <source>
        <dbReference type="ARBA" id="ARBA00022553"/>
    </source>
</evidence>
<organism evidence="14 15">
    <name type="scientific">Cohnella endophytica</name>
    <dbReference type="NCBI Taxonomy" id="2419778"/>
    <lineage>
        <taxon>Bacteria</taxon>
        <taxon>Bacillati</taxon>
        <taxon>Bacillota</taxon>
        <taxon>Bacilli</taxon>
        <taxon>Bacillales</taxon>
        <taxon>Paenibacillaceae</taxon>
        <taxon>Cohnella</taxon>
    </lineage>
</organism>
<comment type="subcellular location">
    <subcellularLocation>
        <location evidence="1">Cell membrane</location>
        <topology evidence="1">Multi-pass membrane protein</topology>
    </subcellularLocation>
</comment>
<keyword evidence="7 14" id="KW-0418">Kinase</keyword>
<keyword evidence="15" id="KW-1185">Reference proteome</keyword>
<evidence type="ECO:0000313" key="15">
    <source>
        <dbReference type="Proteomes" id="UP000282076"/>
    </source>
</evidence>
<dbReference type="EMBL" id="RBZM01000010">
    <property type="protein sequence ID" value="RKP48063.1"/>
    <property type="molecule type" value="Genomic_DNA"/>
</dbReference>
<evidence type="ECO:0000256" key="4">
    <source>
        <dbReference type="ARBA" id="ARBA00022679"/>
    </source>
</evidence>
<accession>A0A494XKK0</accession>
<dbReference type="InterPro" id="IPR010559">
    <property type="entry name" value="Sig_transdc_His_kin_internal"/>
</dbReference>
<protein>
    <submittedName>
        <fullName evidence="14">Sensor histidine kinase</fullName>
    </submittedName>
</protein>
<dbReference type="PROSITE" id="PS50885">
    <property type="entry name" value="HAMP"/>
    <property type="match status" value="1"/>
</dbReference>
<dbReference type="SMART" id="SM00304">
    <property type="entry name" value="HAMP"/>
    <property type="match status" value="1"/>
</dbReference>
<keyword evidence="9 12" id="KW-1133">Transmembrane helix</keyword>
<keyword evidence="11 12" id="KW-0472">Membrane</keyword>
<dbReference type="CDD" id="cd06225">
    <property type="entry name" value="HAMP"/>
    <property type="match status" value="1"/>
</dbReference>
<evidence type="ECO:0000259" key="13">
    <source>
        <dbReference type="PROSITE" id="PS50885"/>
    </source>
</evidence>
<keyword evidence="8" id="KW-0067">ATP-binding</keyword>
<dbReference type="SUPFAM" id="SSF55874">
    <property type="entry name" value="ATPase domain of HSP90 chaperone/DNA topoisomerase II/histidine kinase"/>
    <property type="match status" value="1"/>
</dbReference>
<dbReference type="PANTHER" id="PTHR34220">
    <property type="entry name" value="SENSOR HISTIDINE KINASE YPDA"/>
    <property type="match status" value="1"/>
</dbReference>
<dbReference type="Proteomes" id="UP000282076">
    <property type="component" value="Unassembled WGS sequence"/>
</dbReference>
<keyword evidence="2" id="KW-1003">Cell membrane</keyword>
<reference evidence="14 15" key="1">
    <citation type="submission" date="2018-10" db="EMBL/GenBank/DDBJ databases">
        <title>Cohnella sp. M2MS4P-1, whole genome shotgun sequence.</title>
        <authorList>
            <person name="Tuo L."/>
        </authorList>
    </citation>
    <scope>NUCLEOTIDE SEQUENCE [LARGE SCALE GENOMIC DNA]</scope>
    <source>
        <strain evidence="14 15">M2MS4P-1</strain>
    </source>
</reference>
<proteinExistence type="predicted"/>
<evidence type="ECO:0000256" key="12">
    <source>
        <dbReference type="SAM" id="Phobius"/>
    </source>
</evidence>
<dbReference type="GO" id="GO:0005524">
    <property type="term" value="F:ATP binding"/>
    <property type="evidence" value="ECO:0007669"/>
    <property type="project" value="UniProtKB-KW"/>
</dbReference>
<evidence type="ECO:0000256" key="8">
    <source>
        <dbReference type="ARBA" id="ARBA00022840"/>
    </source>
</evidence>
<evidence type="ECO:0000256" key="7">
    <source>
        <dbReference type="ARBA" id="ARBA00022777"/>
    </source>
</evidence>
<dbReference type="Gene3D" id="3.30.565.10">
    <property type="entry name" value="Histidine kinase-like ATPase, C-terminal domain"/>
    <property type="match status" value="1"/>
</dbReference>
<dbReference type="InterPro" id="IPR003660">
    <property type="entry name" value="HAMP_dom"/>
</dbReference>
<evidence type="ECO:0000256" key="10">
    <source>
        <dbReference type="ARBA" id="ARBA00023012"/>
    </source>
</evidence>
<feature type="transmembrane region" description="Helical" evidence="12">
    <location>
        <begin position="7"/>
        <end position="27"/>
    </location>
</feature>
<keyword evidence="5 12" id="KW-0812">Transmembrane</keyword>
<dbReference type="InterPro" id="IPR050640">
    <property type="entry name" value="Bact_2-comp_sensor_kinase"/>
</dbReference>
<dbReference type="PANTHER" id="PTHR34220:SF11">
    <property type="entry name" value="SENSOR PROTEIN KINASE HPTS"/>
    <property type="match status" value="1"/>
</dbReference>
<evidence type="ECO:0000256" key="6">
    <source>
        <dbReference type="ARBA" id="ARBA00022741"/>
    </source>
</evidence>
<feature type="transmembrane region" description="Helical" evidence="12">
    <location>
        <begin position="306"/>
        <end position="329"/>
    </location>
</feature>